<reference evidence="3" key="1">
    <citation type="journal article" date="2017" name="Genome Biol.">
        <title>Comparative genomics reveals high biological diversity and specific adaptations in the industrially and medically important fungal genus Aspergillus.</title>
        <authorList>
            <person name="de Vries R.P."/>
            <person name="Riley R."/>
            <person name="Wiebenga A."/>
            <person name="Aguilar-Osorio G."/>
            <person name="Amillis S."/>
            <person name="Uchima C.A."/>
            <person name="Anderluh G."/>
            <person name="Asadollahi M."/>
            <person name="Askin M."/>
            <person name="Barry K."/>
            <person name="Battaglia E."/>
            <person name="Bayram O."/>
            <person name="Benocci T."/>
            <person name="Braus-Stromeyer S.A."/>
            <person name="Caldana C."/>
            <person name="Canovas D."/>
            <person name="Cerqueira G.C."/>
            <person name="Chen F."/>
            <person name="Chen W."/>
            <person name="Choi C."/>
            <person name="Clum A."/>
            <person name="Dos Santos R.A."/>
            <person name="Damasio A.R."/>
            <person name="Diallinas G."/>
            <person name="Emri T."/>
            <person name="Fekete E."/>
            <person name="Flipphi M."/>
            <person name="Freyberg S."/>
            <person name="Gallo A."/>
            <person name="Gournas C."/>
            <person name="Habgood R."/>
            <person name="Hainaut M."/>
            <person name="Harispe M.L."/>
            <person name="Henrissat B."/>
            <person name="Hilden K.S."/>
            <person name="Hope R."/>
            <person name="Hossain A."/>
            <person name="Karabika E."/>
            <person name="Karaffa L."/>
            <person name="Karanyi Z."/>
            <person name="Krasevec N."/>
            <person name="Kuo A."/>
            <person name="Kusch H."/>
            <person name="LaButti K."/>
            <person name="Lagendijk E.L."/>
            <person name="Lapidus A."/>
            <person name="Levasseur A."/>
            <person name="Lindquist E."/>
            <person name="Lipzen A."/>
            <person name="Logrieco A.F."/>
            <person name="MacCabe A."/>
            <person name="Maekelae M.R."/>
            <person name="Malavazi I."/>
            <person name="Melin P."/>
            <person name="Meyer V."/>
            <person name="Mielnichuk N."/>
            <person name="Miskei M."/>
            <person name="Molnar A.P."/>
            <person name="Mule G."/>
            <person name="Ngan C.Y."/>
            <person name="Orejas M."/>
            <person name="Orosz E."/>
            <person name="Ouedraogo J.P."/>
            <person name="Overkamp K.M."/>
            <person name="Park H.-S."/>
            <person name="Perrone G."/>
            <person name="Piumi F."/>
            <person name="Punt P.J."/>
            <person name="Ram A.F."/>
            <person name="Ramon A."/>
            <person name="Rauscher S."/>
            <person name="Record E."/>
            <person name="Riano-Pachon D.M."/>
            <person name="Robert V."/>
            <person name="Roehrig J."/>
            <person name="Ruller R."/>
            <person name="Salamov A."/>
            <person name="Salih N.S."/>
            <person name="Samson R.A."/>
            <person name="Sandor E."/>
            <person name="Sanguinetti M."/>
            <person name="Schuetze T."/>
            <person name="Sepcic K."/>
            <person name="Shelest E."/>
            <person name="Sherlock G."/>
            <person name="Sophianopoulou V."/>
            <person name="Squina F.M."/>
            <person name="Sun H."/>
            <person name="Susca A."/>
            <person name="Todd R.B."/>
            <person name="Tsang A."/>
            <person name="Unkles S.E."/>
            <person name="van de Wiele N."/>
            <person name="van Rossen-Uffink D."/>
            <person name="Oliveira J.V."/>
            <person name="Vesth T.C."/>
            <person name="Visser J."/>
            <person name="Yu J.-H."/>
            <person name="Zhou M."/>
            <person name="Andersen M.R."/>
            <person name="Archer D.B."/>
            <person name="Baker S.E."/>
            <person name="Benoit I."/>
            <person name="Brakhage A.A."/>
            <person name="Braus G.H."/>
            <person name="Fischer R."/>
            <person name="Frisvad J.C."/>
            <person name="Goldman G.H."/>
            <person name="Houbraken J."/>
            <person name="Oakley B."/>
            <person name="Pocsi I."/>
            <person name="Scazzocchio C."/>
            <person name="Seiboth B."/>
            <person name="vanKuyk P.A."/>
            <person name="Wortman J."/>
            <person name="Dyer P.S."/>
            <person name="Grigoriev I.V."/>
        </authorList>
    </citation>
    <scope>NUCLEOTIDE SEQUENCE [LARGE SCALE GENOMIC DNA]</scope>
    <source>
        <strain evidence="3">CBS 593.65</strain>
    </source>
</reference>
<dbReference type="PANTHER" id="PTHR35040">
    <property type="match status" value="1"/>
</dbReference>
<dbReference type="Proteomes" id="UP000184356">
    <property type="component" value="Unassembled WGS sequence"/>
</dbReference>
<dbReference type="VEuPathDB" id="FungiDB:ASPSYDRAFT_185672"/>
<keyword evidence="1" id="KW-1133">Transmembrane helix</keyword>
<proteinExistence type="predicted"/>
<dbReference type="EMBL" id="KV878594">
    <property type="protein sequence ID" value="OJJ54760.1"/>
    <property type="molecule type" value="Genomic_DNA"/>
</dbReference>
<organism evidence="2 3">
    <name type="scientific">Aspergillus sydowii CBS 593.65</name>
    <dbReference type="NCBI Taxonomy" id="1036612"/>
    <lineage>
        <taxon>Eukaryota</taxon>
        <taxon>Fungi</taxon>
        <taxon>Dikarya</taxon>
        <taxon>Ascomycota</taxon>
        <taxon>Pezizomycotina</taxon>
        <taxon>Eurotiomycetes</taxon>
        <taxon>Eurotiomycetidae</taxon>
        <taxon>Eurotiales</taxon>
        <taxon>Aspergillaceae</taxon>
        <taxon>Aspergillus</taxon>
        <taxon>Aspergillus subgen. Nidulantes</taxon>
    </lineage>
</organism>
<keyword evidence="1" id="KW-0812">Transmembrane</keyword>
<dbReference type="AlphaFoldDB" id="A0A1L9T5N8"/>
<dbReference type="InterPro" id="IPR021986">
    <property type="entry name" value="Spherulin4"/>
</dbReference>
<evidence type="ECO:0008006" key="4">
    <source>
        <dbReference type="Google" id="ProtNLM"/>
    </source>
</evidence>
<dbReference type="GeneID" id="63759639"/>
<protein>
    <recommendedName>
        <fullName evidence="4">Spherulation-specific family 4</fullName>
    </recommendedName>
</protein>
<keyword evidence="3" id="KW-1185">Reference proteome</keyword>
<feature type="transmembrane region" description="Helical" evidence="1">
    <location>
        <begin position="27"/>
        <end position="51"/>
    </location>
</feature>
<evidence type="ECO:0000313" key="2">
    <source>
        <dbReference type="EMBL" id="OJJ54760.1"/>
    </source>
</evidence>
<name>A0A1L9T5N8_9EURO</name>
<sequence length="525" mass="59193">MESLKHTREGAAASPALHRKCQLRRRWWIAIGIAVAIVVILVIVLPLALILPNKGEKGKPSSVIFPLYIYPESNSTWGPLYEAIYTHPDLEFVVVVNPQSGPGSSTLPDEAYQAAIRQLNTYPNAQKVGYVRTTYAERNVSEVLDDIATYSDWQSHAADLAMAGIFFDEAPHIFSDATRDYMNRINSAVKDATGLQGERTVIHNPGTIPDKGLAVPNTDITVAFEQSYNHYKTNQESALKSLDADRDSLAYIFHSVPEMSESKLQSFVDDISRRAAYLYLTTRTENYYEHFDSRLQQFCDAVPTIEADPTLEFLVIVNPNSGPGDTSPDANYAREVARLNGYPNVYTIGYIRVDYCRRPLHEACADVAQYAAWSEHYETRRLGVRGIFVDETPNNHSPERVEYLRFLTRYIKESPGILSDRFVVHNPGTASDASIASTADLSFVCEETYTRYRSADVQQWLALHPCDRTRAGYIISGVPMSDLHGLVQELRHRSAYLFVTELEENFYESFGPRSWEVFMRALQAA</sequence>
<keyword evidence="1" id="KW-0472">Membrane</keyword>
<accession>A0A1L9T5N8</accession>
<evidence type="ECO:0000313" key="3">
    <source>
        <dbReference type="Proteomes" id="UP000184356"/>
    </source>
</evidence>
<dbReference type="RefSeq" id="XP_040698566.1">
    <property type="nucleotide sequence ID" value="XM_040843566.1"/>
</dbReference>
<dbReference type="Pfam" id="PF12138">
    <property type="entry name" value="Spherulin4"/>
    <property type="match status" value="2"/>
</dbReference>
<dbReference type="OrthoDB" id="5342184at2759"/>
<gene>
    <name evidence="2" type="ORF">ASPSYDRAFT_185672</name>
</gene>
<dbReference type="STRING" id="1036612.A0A1L9T5N8"/>
<evidence type="ECO:0000256" key="1">
    <source>
        <dbReference type="SAM" id="Phobius"/>
    </source>
</evidence>
<dbReference type="PANTHER" id="PTHR35040:SF9">
    <property type="entry name" value="4-LIKE CELL SURFACE PROTEIN, PUTATIVE (AFU_ORTHOLOGUE AFUA_4G14080)-RELATED"/>
    <property type="match status" value="1"/>
</dbReference>